<evidence type="ECO:0000256" key="1">
    <source>
        <dbReference type="SAM" id="Phobius"/>
    </source>
</evidence>
<name>A0A068NY11_FIMGI</name>
<reference evidence="2 3" key="1">
    <citation type="journal article" date="2014" name="PLoS ONE">
        <title>The first complete genome sequence of the class fimbriimonadia in the phylum armatimonadetes.</title>
        <authorList>
            <person name="Hu Z.Y."/>
            <person name="Wang Y.Z."/>
            <person name="Im W.T."/>
            <person name="Wang S.Y."/>
            <person name="Zhao G.P."/>
            <person name="Zheng H.J."/>
            <person name="Quan Z.X."/>
        </authorList>
    </citation>
    <scope>NUCLEOTIDE SEQUENCE [LARGE SCALE GENOMIC DNA]</scope>
    <source>
        <strain evidence="2">Gsoil 348</strain>
    </source>
</reference>
<proteinExistence type="predicted"/>
<organism evidence="2 3">
    <name type="scientific">Fimbriimonas ginsengisoli Gsoil 348</name>
    <dbReference type="NCBI Taxonomy" id="661478"/>
    <lineage>
        <taxon>Bacteria</taxon>
        <taxon>Bacillati</taxon>
        <taxon>Armatimonadota</taxon>
        <taxon>Fimbriimonadia</taxon>
        <taxon>Fimbriimonadales</taxon>
        <taxon>Fimbriimonadaceae</taxon>
        <taxon>Fimbriimonas</taxon>
    </lineage>
</organism>
<dbReference type="HOGENOM" id="CLU_2568819_0_0_0"/>
<protein>
    <submittedName>
        <fullName evidence="2">Uncharacterized protein</fullName>
    </submittedName>
</protein>
<dbReference type="KEGG" id="fgi:OP10G_4382"/>
<dbReference type="Proteomes" id="UP000027982">
    <property type="component" value="Chromosome"/>
</dbReference>
<evidence type="ECO:0000313" key="3">
    <source>
        <dbReference type="Proteomes" id="UP000027982"/>
    </source>
</evidence>
<keyword evidence="1" id="KW-0812">Transmembrane</keyword>
<dbReference type="EMBL" id="CP007139">
    <property type="protein sequence ID" value="AIE87750.1"/>
    <property type="molecule type" value="Genomic_DNA"/>
</dbReference>
<dbReference type="AlphaFoldDB" id="A0A068NY11"/>
<feature type="transmembrane region" description="Helical" evidence="1">
    <location>
        <begin position="29"/>
        <end position="47"/>
    </location>
</feature>
<accession>A0A068NY11</accession>
<keyword evidence="3" id="KW-1185">Reference proteome</keyword>
<feature type="transmembrane region" description="Helical" evidence="1">
    <location>
        <begin position="59"/>
        <end position="79"/>
    </location>
</feature>
<dbReference type="OrthoDB" id="9814932at2"/>
<keyword evidence="1" id="KW-1133">Transmembrane helix</keyword>
<keyword evidence="1" id="KW-0472">Membrane</keyword>
<evidence type="ECO:0000313" key="2">
    <source>
        <dbReference type="EMBL" id="AIE87750.1"/>
    </source>
</evidence>
<gene>
    <name evidence="2" type="ORF">OP10G_4382</name>
</gene>
<sequence>MEKTKGEVYEGIAFQFCKIATVSLIAQRFTLPVAAGCCALFYVLAMVHGKRDTRCVLRYPPLLVLLWGAVASVSLWLILRK</sequence>
<dbReference type="RefSeq" id="WP_025228367.1">
    <property type="nucleotide sequence ID" value="NZ_CP007139.1"/>
</dbReference>
<dbReference type="STRING" id="661478.OP10G_4382"/>